<dbReference type="Gene3D" id="2.30.40.10">
    <property type="entry name" value="Urease, subunit C, domain 1"/>
    <property type="match status" value="1"/>
</dbReference>
<protein>
    <recommendedName>
        <fullName evidence="5 12">Guanine deaminase</fullName>
        <shortName evidence="12">Guanase</shortName>
        <ecNumber evidence="4 12">3.5.4.3</ecNumber>
    </recommendedName>
    <alternativeName>
        <fullName evidence="11 12">Guanine aminohydrolase</fullName>
    </alternativeName>
</protein>
<keyword evidence="6" id="KW-0597">Phosphoprotein</keyword>
<keyword evidence="14" id="KW-1185">Reference proteome</keyword>
<dbReference type="GO" id="GO:0005829">
    <property type="term" value="C:cytosol"/>
    <property type="evidence" value="ECO:0007669"/>
    <property type="project" value="TreeGrafter"/>
</dbReference>
<reference evidence="15" key="1">
    <citation type="submission" date="2025-08" db="UniProtKB">
        <authorList>
            <consortium name="RefSeq"/>
        </authorList>
    </citation>
    <scope>IDENTIFICATION</scope>
    <source>
        <tissue evidence="15">Sperm</tissue>
    </source>
</reference>
<comment type="function">
    <text evidence="10 12">Catalyzes the hydrolytic deamination of guanine, producing xanthine and ammonia.</text>
</comment>
<dbReference type="FunFam" id="3.20.20.140:FF:000021">
    <property type="entry name" value="Guanine deaminase"/>
    <property type="match status" value="1"/>
</dbReference>
<evidence type="ECO:0000256" key="2">
    <source>
        <dbReference type="ARBA" id="ARBA00006745"/>
    </source>
</evidence>
<dbReference type="KEGG" id="pmrn:116953665"/>
<keyword evidence="7 12" id="KW-0479">Metal-binding</keyword>
<evidence type="ECO:0000256" key="3">
    <source>
        <dbReference type="ARBA" id="ARBA00011738"/>
    </source>
</evidence>
<keyword evidence="8 12" id="KW-0378">Hydrolase</keyword>
<comment type="pathway">
    <text evidence="1 12">Purine metabolism; guanine degradation; xanthine from guanine: step 1/1.</text>
</comment>
<dbReference type="Gene3D" id="3.20.20.140">
    <property type="entry name" value="Metal-dependent hydrolases"/>
    <property type="match status" value="1"/>
</dbReference>
<evidence type="ECO:0000313" key="15">
    <source>
        <dbReference type="RefSeq" id="XP_032829953.1"/>
    </source>
</evidence>
<dbReference type="EC" id="3.5.4.3" evidence="4 12"/>
<dbReference type="AlphaFoldDB" id="A0AAJ7U802"/>
<dbReference type="SUPFAM" id="SSF51338">
    <property type="entry name" value="Composite domain of metallo-dependent hydrolases"/>
    <property type="match status" value="1"/>
</dbReference>
<comment type="cofactor">
    <cofactor evidence="12">
        <name>Zn(2+)</name>
        <dbReference type="ChEBI" id="CHEBI:29105"/>
    </cofactor>
    <text evidence="12">Binds 1 zinc ion per subunit.</text>
</comment>
<dbReference type="Proteomes" id="UP001318040">
    <property type="component" value="Chromosome 52"/>
</dbReference>
<dbReference type="GO" id="GO:0008892">
    <property type="term" value="F:guanine deaminase activity"/>
    <property type="evidence" value="ECO:0007669"/>
    <property type="project" value="UniProtKB-UniRule"/>
</dbReference>
<evidence type="ECO:0000256" key="6">
    <source>
        <dbReference type="ARBA" id="ARBA00022553"/>
    </source>
</evidence>
<comment type="similarity">
    <text evidence="2 12">Belongs to the metallo-dependent hydrolases superfamily. ATZ/TRZ family.</text>
</comment>
<evidence type="ECO:0000256" key="1">
    <source>
        <dbReference type="ARBA" id="ARBA00004984"/>
    </source>
</evidence>
<evidence type="ECO:0000259" key="13">
    <source>
        <dbReference type="Pfam" id="PF01979"/>
    </source>
</evidence>
<gene>
    <name evidence="15" type="primary">GDA</name>
</gene>
<dbReference type="InterPro" id="IPR014311">
    <property type="entry name" value="Guanine_deaminase"/>
</dbReference>
<dbReference type="InterPro" id="IPR032466">
    <property type="entry name" value="Metal_Hydrolase"/>
</dbReference>
<dbReference type="Pfam" id="PF01979">
    <property type="entry name" value="Amidohydro_1"/>
    <property type="match status" value="1"/>
</dbReference>
<sequence length="449" mass="49386">MEARVLVGTFVHATRQEPLLVLRAHALGVARDGKIAFVVPETQLQETLQRHDWSGVSIRRLSHRQFVMPGLVDTHIHASQYSFAGTAVGLPLLEWLQRYTFNVEAKFHDLEFAGDVYTRVVRRTLKNGTTTACYFGTIHTDATLLLCDIADRAGQRAMVGKVCMDHNEAVPAYKETSDEAVRDTERFIMAVKDMKYERVHPVVTPRFALSCTRETMRALGETARGTGTRIQSHISESLEEVELVRTLFPESENYTEVYRSSGLLTDKTVMAHGVHLGEVELRLFHEAGASISHCPLSNAALCSGTMDAQAVLSHGVKLGLGTDVAGGYSASMLTAVRHAVLAAHHVGLAAHRDVKDQTLGYREAFRLATLGGSQVLGLEEVTGNLEVGKELDALLVDTEAPGSPIDIFPDDSWEDIIQKFLFLGDDRNILEVYVAGRDVTPRDEPVTSP</sequence>
<dbReference type="GeneID" id="116953665"/>
<dbReference type="InterPro" id="IPR011059">
    <property type="entry name" value="Metal-dep_hydrolase_composite"/>
</dbReference>
<evidence type="ECO:0000256" key="9">
    <source>
        <dbReference type="ARBA" id="ARBA00022833"/>
    </source>
</evidence>
<dbReference type="PANTHER" id="PTHR11271">
    <property type="entry name" value="GUANINE DEAMINASE"/>
    <property type="match status" value="1"/>
</dbReference>
<dbReference type="InterPro" id="IPR006680">
    <property type="entry name" value="Amidohydro-rel"/>
</dbReference>
<evidence type="ECO:0000256" key="4">
    <source>
        <dbReference type="ARBA" id="ARBA00012781"/>
    </source>
</evidence>
<comment type="subunit">
    <text evidence="3">Homodimer.</text>
</comment>
<dbReference type="PANTHER" id="PTHR11271:SF6">
    <property type="entry name" value="GUANINE DEAMINASE"/>
    <property type="match status" value="1"/>
</dbReference>
<dbReference type="RefSeq" id="XP_032829953.1">
    <property type="nucleotide sequence ID" value="XM_032974062.1"/>
</dbReference>
<evidence type="ECO:0000256" key="8">
    <source>
        <dbReference type="ARBA" id="ARBA00022801"/>
    </source>
</evidence>
<accession>A0AAJ7U802</accession>
<dbReference type="GO" id="GO:0006147">
    <property type="term" value="P:guanine catabolic process"/>
    <property type="evidence" value="ECO:0007669"/>
    <property type="project" value="UniProtKB-UniRule"/>
</dbReference>
<evidence type="ECO:0000256" key="10">
    <source>
        <dbReference type="ARBA" id="ARBA00056079"/>
    </source>
</evidence>
<organism evidence="14 15">
    <name type="scientific">Petromyzon marinus</name>
    <name type="common">Sea lamprey</name>
    <dbReference type="NCBI Taxonomy" id="7757"/>
    <lineage>
        <taxon>Eukaryota</taxon>
        <taxon>Metazoa</taxon>
        <taxon>Chordata</taxon>
        <taxon>Craniata</taxon>
        <taxon>Vertebrata</taxon>
        <taxon>Cyclostomata</taxon>
        <taxon>Hyperoartia</taxon>
        <taxon>Petromyzontiformes</taxon>
        <taxon>Petromyzontidae</taxon>
        <taxon>Petromyzon</taxon>
    </lineage>
</organism>
<proteinExistence type="inferred from homology"/>
<evidence type="ECO:0000256" key="11">
    <source>
        <dbReference type="ARBA" id="ARBA00083147"/>
    </source>
</evidence>
<name>A0AAJ7U802_PETMA</name>
<dbReference type="GO" id="GO:0008270">
    <property type="term" value="F:zinc ion binding"/>
    <property type="evidence" value="ECO:0007669"/>
    <property type="project" value="UniProtKB-UniRule"/>
</dbReference>
<evidence type="ECO:0000256" key="5">
    <source>
        <dbReference type="ARBA" id="ARBA00014514"/>
    </source>
</evidence>
<keyword evidence="9 12" id="KW-0862">Zinc</keyword>
<dbReference type="NCBIfam" id="TIGR02967">
    <property type="entry name" value="guan_deamin"/>
    <property type="match status" value="1"/>
</dbReference>
<feature type="domain" description="Amidohydrolase-related" evidence="13">
    <location>
        <begin position="66"/>
        <end position="437"/>
    </location>
</feature>
<dbReference type="CTD" id="9615"/>
<evidence type="ECO:0000256" key="12">
    <source>
        <dbReference type="RuleBase" id="RU366009"/>
    </source>
</evidence>
<evidence type="ECO:0000313" key="14">
    <source>
        <dbReference type="Proteomes" id="UP001318040"/>
    </source>
</evidence>
<dbReference type="SUPFAM" id="SSF51556">
    <property type="entry name" value="Metallo-dependent hydrolases"/>
    <property type="match status" value="1"/>
</dbReference>
<evidence type="ECO:0000256" key="7">
    <source>
        <dbReference type="ARBA" id="ARBA00022723"/>
    </source>
</evidence>
<comment type="catalytic activity">
    <reaction evidence="12">
        <text>guanine + H2O + H(+) = xanthine + NH4(+)</text>
        <dbReference type="Rhea" id="RHEA:14665"/>
        <dbReference type="ChEBI" id="CHEBI:15377"/>
        <dbReference type="ChEBI" id="CHEBI:15378"/>
        <dbReference type="ChEBI" id="CHEBI:16235"/>
        <dbReference type="ChEBI" id="CHEBI:17712"/>
        <dbReference type="ChEBI" id="CHEBI:28938"/>
        <dbReference type="EC" id="3.5.4.3"/>
    </reaction>
</comment>
<dbReference type="InterPro" id="IPR051607">
    <property type="entry name" value="Metallo-dep_hydrolases"/>
</dbReference>